<proteinExistence type="predicted"/>
<gene>
    <name evidence="2" type="ORF">QE152_g929</name>
</gene>
<accession>A0AAW1NB20</accession>
<comment type="caution">
    <text evidence="2">The sequence shown here is derived from an EMBL/GenBank/DDBJ whole genome shotgun (WGS) entry which is preliminary data.</text>
</comment>
<organism evidence="2 3">
    <name type="scientific">Popillia japonica</name>
    <name type="common">Japanese beetle</name>
    <dbReference type="NCBI Taxonomy" id="7064"/>
    <lineage>
        <taxon>Eukaryota</taxon>
        <taxon>Metazoa</taxon>
        <taxon>Ecdysozoa</taxon>
        <taxon>Arthropoda</taxon>
        <taxon>Hexapoda</taxon>
        <taxon>Insecta</taxon>
        <taxon>Pterygota</taxon>
        <taxon>Neoptera</taxon>
        <taxon>Endopterygota</taxon>
        <taxon>Coleoptera</taxon>
        <taxon>Polyphaga</taxon>
        <taxon>Scarabaeiformia</taxon>
        <taxon>Scarabaeidae</taxon>
        <taxon>Rutelinae</taxon>
        <taxon>Popillia</taxon>
    </lineage>
</organism>
<feature type="signal peptide" evidence="1">
    <location>
        <begin position="1"/>
        <end position="22"/>
    </location>
</feature>
<dbReference type="Proteomes" id="UP001458880">
    <property type="component" value="Unassembled WGS sequence"/>
</dbReference>
<evidence type="ECO:0000256" key="1">
    <source>
        <dbReference type="SAM" id="SignalP"/>
    </source>
</evidence>
<dbReference type="AlphaFoldDB" id="A0AAW1NB20"/>
<keyword evidence="1" id="KW-0732">Signal</keyword>
<evidence type="ECO:0000313" key="3">
    <source>
        <dbReference type="Proteomes" id="UP001458880"/>
    </source>
</evidence>
<dbReference type="EMBL" id="JASPKY010000004">
    <property type="protein sequence ID" value="KAK9755009.1"/>
    <property type="molecule type" value="Genomic_DNA"/>
</dbReference>
<keyword evidence="3" id="KW-1185">Reference proteome</keyword>
<sequence>MKLVFYFFCIVLLLQGFVEINSIPVDSGELNTELGCPEGCRPVPGFKPPPNSGCPPGPGFKPPPNSGCPPGCVMIIIHKGIA</sequence>
<name>A0AAW1NB20_POPJA</name>
<evidence type="ECO:0000313" key="2">
    <source>
        <dbReference type="EMBL" id="KAK9755009.1"/>
    </source>
</evidence>
<reference evidence="2 3" key="1">
    <citation type="journal article" date="2024" name="BMC Genomics">
        <title>De novo assembly and annotation of Popillia japonica's genome with initial clues to its potential as an invasive pest.</title>
        <authorList>
            <person name="Cucini C."/>
            <person name="Boschi S."/>
            <person name="Funari R."/>
            <person name="Cardaioli E."/>
            <person name="Iannotti N."/>
            <person name="Marturano G."/>
            <person name="Paoli F."/>
            <person name="Bruttini M."/>
            <person name="Carapelli A."/>
            <person name="Frati F."/>
            <person name="Nardi F."/>
        </authorList>
    </citation>
    <scope>NUCLEOTIDE SEQUENCE [LARGE SCALE GENOMIC DNA]</scope>
    <source>
        <strain evidence="2">DMR45628</strain>
    </source>
</reference>
<feature type="chain" id="PRO_5043990868" evidence="1">
    <location>
        <begin position="23"/>
        <end position="82"/>
    </location>
</feature>
<protein>
    <submittedName>
        <fullName evidence="2">Uncharacterized protein</fullName>
    </submittedName>
</protein>